<gene>
    <name evidence="2" type="primary">ATP8</name>
</gene>
<feature type="transmembrane region" description="Helical" evidence="1">
    <location>
        <begin position="6"/>
        <end position="30"/>
    </location>
</feature>
<keyword evidence="2" id="KW-0496">Mitochondrion</keyword>
<dbReference type="RefSeq" id="YP_009560373.1">
    <property type="nucleotide sequence ID" value="NC_041076.1"/>
</dbReference>
<dbReference type="AlphaFoldDB" id="A0A3R5W0B8"/>
<proteinExistence type="predicted"/>
<protein>
    <submittedName>
        <fullName evidence="2">ATP synthase F0 subunit 8</fullName>
    </submittedName>
</protein>
<keyword evidence="1" id="KW-1133">Transmembrane helix</keyword>
<keyword evidence="1" id="KW-0472">Membrane</keyword>
<evidence type="ECO:0000256" key="1">
    <source>
        <dbReference type="SAM" id="Phobius"/>
    </source>
</evidence>
<geneLocation type="mitochondrion" evidence="2"/>
<dbReference type="GeneID" id="39330653"/>
<dbReference type="CTD" id="4509"/>
<reference evidence="2" key="1">
    <citation type="submission" date="2018-03" db="EMBL/GenBank/DDBJ databases">
        <title>Mitochondrial genome analysis reveals intraspecific variation within Australian hard tick species.</title>
        <authorList>
            <person name="Burnard D."/>
            <person name="Shao R."/>
            <person name="Polkinghorne A."/>
        </authorList>
    </citation>
    <scope>NUCLEOTIDE SEQUENCE</scope>
    <source>
        <strain evidence="2">C9b2</strain>
    </source>
</reference>
<name>A0A3R5W0B8_9ACAR</name>
<organism evidence="2">
    <name type="scientific">Haemaphysalis bancrofti</name>
    <dbReference type="NCBI Taxonomy" id="2056420"/>
    <lineage>
        <taxon>Eukaryota</taxon>
        <taxon>Metazoa</taxon>
        <taxon>Ecdysozoa</taxon>
        <taxon>Arthropoda</taxon>
        <taxon>Chelicerata</taxon>
        <taxon>Arachnida</taxon>
        <taxon>Acari</taxon>
        <taxon>Parasitiformes</taxon>
        <taxon>Ixodida</taxon>
        <taxon>Ixodoidea</taxon>
        <taxon>Ixodidae</taxon>
        <taxon>Haemaphysalinae</taxon>
        <taxon>Haemaphysalis</taxon>
    </lineage>
</organism>
<keyword evidence="1" id="KW-0812">Transmembrane</keyword>
<accession>A0A3R5W0B8</accession>
<evidence type="ECO:0000313" key="2">
    <source>
        <dbReference type="EMBL" id="QAB05940.1"/>
    </source>
</evidence>
<dbReference type="EMBL" id="MH043268">
    <property type="protein sequence ID" value="QAB05940.1"/>
    <property type="molecule type" value="Genomic_DNA"/>
</dbReference>
<sequence>MPQIFPLNWMLITILMMIMLIMIMSMTYFLKLFNLFKSLNNKNKIEMKHLAFKW</sequence>